<name>A0A0F9AEJ6_9ZZZZ</name>
<reference evidence="1" key="1">
    <citation type="journal article" date="2015" name="Nature">
        <title>Complex archaea that bridge the gap between prokaryotes and eukaryotes.</title>
        <authorList>
            <person name="Spang A."/>
            <person name="Saw J.H."/>
            <person name="Jorgensen S.L."/>
            <person name="Zaremba-Niedzwiedzka K."/>
            <person name="Martijn J."/>
            <person name="Lind A.E."/>
            <person name="van Eijk R."/>
            <person name="Schleper C."/>
            <person name="Guy L."/>
            <person name="Ettema T.J."/>
        </authorList>
    </citation>
    <scope>NUCLEOTIDE SEQUENCE</scope>
</reference>
<gene>
    <name evidence="1" type="ORF">LCGC14_2659970</name>
</gene>
<comment type="caution">
    <text evidence="1">The sequence shown here is derived from an EMBL/GenBank/DDBJ whole genome shotgun (WGS) entry which is preliminary data.</text>
</comment>
<dbReference type="EMBL" id="LAZR01046357">
    <property type="protein sequence ID" value="KKK96715.1"/>
    <property type="molecule type" value="Genomic_DNA"/>
</dbReference>
<feature type="non-terminal residue" evidence="1">
    <location>
        <position position="1"/>
    </location>
</feature>
<sequence>TTGAFSTGGGVATGFGLLRRSPTLALNRTLSGEGSLAENLLMDFNKDRQQGEPQDYENRVAILRKILPQHSVRFR</sequence>
<dbReference type="AlphaFoldDB" id="A0A0F9AEJ6"/>
<organism evidence="1">
    <name type="scientific">marine sediment metagenome</name>
    <dbReference type="NCBI Taxonomy" id="412755"/>
    <lineage>
        <taxon>unclassified sequences</taxon>
        <taxon>metagenomes</taxon>
        <taxon>ecological metagenomes</taxon>
    </lineage>
</organism>
<protein>
    <submittedName>
        <fullName evidence="1">Uncharacterized protein</fullName>
    </submittedName>
</protein>
<accession>A0A0F9AEJ6</accession>
<proteinExistence type="predicted"/>
<evidence type="ECO:0000313" key="1">
    <source>
        <dbReference type="EMBL" id="KKK96715.1"/>
    </source>
</evidence>